<name>A0AA96WB44_9CYAN</name>
<organism evidence="1">
    <name type="scientific">Leptolyngbya sp. NK1-12</name>
    <dbReference type="NCBI Taxonomy" id="2547451"/>
    <lineage>
        <taxon>Bacteria</taxon>
        <taxon>Bacillati</taxon>
        <taxon>Cyanobacteriota</taxon>
        <taxon>Cyanophyceae</taxon>
        <taxon>Leptolyngbyales</taxon>
        <taxon>Leptolyngbyaceae</taxon>
        <taxon>Leptolyngbya group</taxon>
        <taxon>Leptolyngbya</taxon>
    </lineage>
</organism>
<sequence>MFIERKVNQATNKVELWECEWEYPEGAPAKKIFVSRIGEEQPLAPEGKNSWSQVNAICWASGRTLGNIAVFSKSILGNFPAQAGDDALLPCDFVHAGKFRHGADRWWCRTHQTHWGTKADQESYKQSGVMRCANHSQPMNYTLAPLEINVADYAEVGIWCSLPTGLSTKSIESRAPKILVHLRPKAQGKKLIDADFEAISLLYHEDLGLFANAEITRVNITPPAAFEFVCAVEENREMTCINCSQCGYPHLDLGDFARKPHRKHFCGNCGCDSTWSSGHIVSTPLKPLYDQFAKNTQYKESDRALNLDLDKYSGCDYEIWTSTPAIVWSADRPQERGIHVHVNNGTKRIVDDTFSTVILNGKTLERKDVLQAMFDRTIT</sequence>
<dbReference type="RefSeq" id="WP_316434687.1">
    <property type="nucleotide sequence ID" value="NZ_CP053586.1"/>
</dbReference>
<gene>
    <name evidence="1" type="ORF">HJG54_09700</name>
</gene>
<accession>A0AA96WB44</accession>
<proteinExistence type="predicted"/>
<protein>
    <submittedName>
        <fullName evidence="1">Uncharacterized protein</fullName>
    </submittedName>
</protein>
<evidence type="ECO:0000313" key="1">
    <source>
        <dbReference type="EMBL" id="WNZ23107.1"/>
    </source>
</evidence>
<reference evidence="1" key="1">
    <citation type="submission" date="2020-05" db="EMBL/GenBank/DDBJ databases">
        <authorList>
            <person name="Zhu T."/>
            <person name="Keshari N."/>
            <person name="Lu X."/>
        </authorList>
    </citation>
    <scope>NUCLEOTIDE SEQUENCE</scope>
    <source>
        <strain evidence="1">NK1-12</strain>
    </source>
</reference>
<dbReference type="EMBL" id="CP053586">
    <property type="protein sequence ID" value="WNZ23107.1"/>
    <property type="molecule type" value="Genomic_DNA"/>
</dbReference>
<dbReference type="AlphaFoldDB" id="A0AA96WB44"/>